<proteinExistence type="predicted"/>
<dbReference type="AlphaFoldDB" id="A0A1G6PBE8"/>
<evidence type="ECO:0000256" key="9">
    <source>
        <dbReference type="ARBA" id="ARBA00023136"/>
    </source>
</evidence>
<feature type="chain" id="PRO_5011769541" evidence="11">
    <location>
        <begin position="20"/>
        <end position="360"/>
    </location>
</feature>
<dbReference type="GO" id="GO:0006811">
    <property type="term" value="P:monoatomic ion transport"/>
    <property type="evidence" value="ECO:0007669"/>
    <property type="project" value="UniProtKB-KW"/>
</dbReference>
<evidence type="ECO:0000256" key="4">
    <source>
        <dbReference type="ARBA" id="ARBA00022452"/>
    </source>
</evidence>
<evidence type="ECO:0000256" key="5">
    <source>
        <dbReference type="ARBA" id="ARBA00022692"/>
    </source>
</evidence>
<dbReference type="Gene3D" id="2.40.160.10">
    <property type="entry name" value="Porin"/>
    <property type="match status" value="1"/>
</dbReference>
<dbReference type="InterPro" id="IPR033900">
    <property type="entry name" value="Gram_neg_porin_domain"/>
</dbReference>
<dbReference type="SUPFAM" id="SSF56935">
    <property type="entry name" value="Porins"/>
    <property type="match status" value="1"/>
</dbReference>
<dbReference type="GO" id="GO:0046930">
    <property type="term" value="C:pore complex"/>
    <property type="evidence" value="ECO:0007669"/>
    <property type="project" value="UniProtKB-KW"/>
</dbReference>
<evidence type="ECO:0000256" key="7">
    <source>
        <dbReference type="ARBA" id="ARBA00023065"/>
    </source>
</evidence>
<dbReference type="InterPro" id="IPR002299">
    <property type="entry name" value="Porin_Neis"/>
</dbReference>
<comment type="subcellular location">
    <subcellularLocation>
        <location evidence="1">Cell outer membrane</location>
        <topology evidence="1">Multi-pass membrane protein</topology>
    </subcellularLocation>
</comment>
<organism evidence="13 14">
    <name type="scientific">Paraburkholderia lycopersici</name>
    <dbReference type="NCBI Taxonomy" id="416944"/>
    <lineage>
        <taxon>Bacteria</taxon>
        <taxon>Pseudomonadati</taxon>
        <taxon>Pseudomonadota</taxon>
        <taxon>Betaproteobacteria</taxon>
        <taxon>Burkholderiales</taxon>
        <taxon>Burkholderiaceae</taxon>
        <taxon>Paraburkholderia</taxon>
    </lineage>
</organism>
<dbReference type="GO" id="GO:0009279">
    <property type="term" value="C:cell outer membrane"/>
    <property type="evidence" value="ECO:0007669"/>
    <property type="project" value="UniProtKB-SubCell"/>
</dbReference>
<evidence type="ECO:0000313" key="14">
    <source>
        <dbReference type="Proteomes" id="UP000198908"/>
    </source>
</evidence>
<evidence type="ECO:0000256" key="11">
    <source>
        <dbReference type="SAM" id="SignalP"/>
    </source>
</evidence>
<evidence type="ECO:0000256" key="6">
    <source>
        <dbReference type="ARBA" id="ARBA00022729"/>
    </source>
</evidence>
<dbReference type="InterPro" id="IPR050298">
    <property type="entry name" value="Gram-neg_bact_OMP"/>
</dbReference>
<dbReference type="CDD" id="cd00342">
    <property type="entry name" value="gram_neg_porins"/>
    <property type="match status" value="1"/>
</dbReference>
<evidence type="ECO:0000256" key="10">
    <source>
        <dbReference type="ARBA" id="ARBA00023237"/>
    </source>
</evidence>
<dbReference type="InterPro" id="IPR023614">
    <property type="entry name" value="Porin_dom_sf"/>
</dbReference>
<comment type="subunit">
    <text evidence="2">Homotrimer.</text>
</comment>
<dbReference type="PRINTS" id="PR00184">
    <property type="entry name" value="NEISSPPORIN"/>
</dbReference>
<feature type="domain" description="Porin" evidence="12">
    <location>
        <begin position="10"/>
        <end position="322"/>
    </location>
</feature>
<keyword evidence="4" id="KW-1134">Transmembrane beta strand</keyword>
<keyword evidence="9" id="KW-0472">Membrane</keyword>
<dbReference type="Pfam" id="PF13609">
    <property type="entry name" value="Porin_4"/>
    <property type="match status" value="1"/>
</dbReference>
<dbReference type="Proteomes" id="UP000198908">
    <property type="component" value="Unassembled WGS sequence"/>
</dbReference>
<keyword evidence="14" id="KW-1185">Reference proteome</keyword>
<protein>
    <submittedName>
        <fullName evidence="13">Outer membrane protein (Porin)</fullName>
    </submittedName>
</protein>
<sequence length="360" mass="38537">MKKYRIGALMICVPGVVMAQSSLTLYGEIDEGISYINNAGGGAVVKMRSGAWDGSRWGLIGSEDLGGGYRTIFRLENGFDATSGALGNGGREFGRQSYVGIETPYGSITAGRQYDTIVENLGPILSNGRASSPIYDLDNAGNDWATNNMIKYKSPKYWGLSFSTMYAFGGAAGHLSTSSAFGAGMNYARGPLSAGINYTSIRDPYQVWWNGTGASNIVTFGPYLPNARALNISAVGAAYQIGAFVARTGMTHSVLTDSINGSNAQFNTYLIQGDYMVRPNLRLAATADITNANVGTLGKHPKYRQYNLLADYILSKRTDLYAWLIYGTAAGGATQAQIGQLAASSTPRQVNVHVGIRHRF</sequence>
<keyword evidence="5" id="KW-0812">Transmembrane</keyword>
<evidence type="ECO:0000259" key="12">
    <source>
        <dbReference type="Pfam" id="PF13609"/>
    </source>
</evidence>
<name>A0A1G6PBE8_9BURK</name>
<dbReference type="PANTHER" id="PTHR34501:SF9">
    <property type="entry name" value="MAJOR OUTER MEMBRANE PROTEIN P.IA"/>
    <property type="match status" value="1"/>
</dbReference>
<evidence type="ECO:0000256" key="3">
    <source>
        <dbReference type="ARBA" id="ARBA00022448"/>
    </source>
</evidence>
<evidence type="ECO:0000256" key="2">
    <source>
        <dbReference type="ARBA" id="ARBA00011233"/>
    </source>
</evidence>
<keyword evidence="3" id="KW-0813">Transport</keyword>
<dbReference type="EMBL" id="FMYQ01000010">
    <property type="protein sequence ID" value="SDC76884.1"/>
    <property type="molecule type" value="Genomic_DNA"/>
</dbReference>
<reference evidence="14" key="1">
    <citation type="submission" date="2016-09" db="EMBL/GenBank/DDBJ databases">
        <authorList>
            <person name="Varghese N."/>
            <person name="Submissions S."/>
        </authorList>
    </citation>
    <scope>NUCLEOTIDE SEQUENCE [LARGE SCALE GENOMIC DNA]</scope>
    <source>
        <strain evidence="14">TNe-862</strain>
    </source>
</reference>
<dbReference type="OrthoDB" id="8982743at2"/>
<keyword evidence="6 11" id="KW-0732">Signal</keyword>
<evidence type="ECO:0000256" key="1">
    <source>
        <dbReference type="ARBA" id="ARBA00004571"/>
    </source>
</evidence>
<keyword evidence="10" id="KW-0998">Cell outer membrane</keyword>
<dbReference type="GO" id="GO:0015288">
    <property type="term" value="F:porin activity"/>
    <property type="evidence" value="ECO:0007669"/>
    <property type="project" value="UniProtKB-KW"/>
</dbReference>
<feature type="signal peptide" evidence="11">
    <location>
        <begin position="1"/>
        <end position="19"/>
    </location>
</feature>
<keyword evidence="8" id="KW-0626">Porin</keyword>
<accession>A0A1G6PBE8</accession>
<keyword evidence="7" id="KW-0406">Ion transport</keyword>
<dbReference type="STRING" id="416944.SAMN05421548_11074"/>
<evidence type="ECO:0000256" key="8">
    <source>
        <dbReference type="ARBA" id="ARBA00023114"/>
    </source>
</evidence>
<evidence type="ECO:0000313" key="13">
    <source>
        <dbReference type="EMBL" id="SDC76884.1"/>
    </source>
</evidence>
<dbReference type="PANTHER" id="PTHR34501">
    <property type="entry name" value="PROTEIN YDDL-RELATED"/>
    <property type="match status" value="1"/>
</dbReference>
<gene>
    <name evidence="13" type="ORF">SAMN05421548_11074</name>
</gene>